<dbReference type="OrthoDB" id="3799726at2759"/>
<gene>
    <name evidence="2" type="ORF">JI435_088610</name>
</gene>
<evidence type="ECO:0000313" key="2">
    <source>
        <dbReference type="EMBL" id="QRC97358.1"/>
    </source>
</evidence>
<dbReference type="VEuPathDB" id="FungiDB:JI435_088610"/>
<feature type="coiled-coil region" evidence="1">
    <location>
        <begin position="20"/>
        <end position="73"/>
    </location>
</feature>
<evidence type="ECO:0000256" key="1">
    <source>
        <dbReference type="SAM" id="Coils"/>
    </source>
</evidence>
<dbReference type="Proteomes" id="UP000663193">
    <property type="component" value="Chromosome 7"/>
</dbReference>
<proteinExistence type="predicted"/>
<accession>A0A7U2F298</accession>
<sequence>MSTQSSKRPDSAIPVRHMDMAQLTQQVLRLQQENAALKKASSADPGHHATNELALAYAQIQTLREENSELSNLRSLHDEYGCPELMQITQREVVHAQLRQRSAEAESKGFRHLHLANKSMEKQILTAQKLLGDSTRELRLSEAEVTSLKLSIEVYRQGQMDAEDKVALLEAELLRCKQREANQSSITIHIDSSQPKKWNLIKRARAAMAQNTTLDIQGPPELVASFVSDMRTVEIDHKKQTAAAEHWQKVANDARVNTVTGPICTVPGHRSMKDELEAKDQQLKMQNQLVATWQKRHAEIKGFMDRAGIEMRAQGVRGVL</sequence>
<dbReference type="AlphaFoldDB" id="A0A7U2F298"/>
<organism evidence="2 3">
    <name type="scientific">Phaeosphaeria nodorum (strain SN15 / ATCC MYA-4574 / FGSC 10173)</name>
    <name type="common">Glume blotch fungus</name>
    <name type="synonym">Parastagonospora nodorum</name>
    <dbReference type="NCBI Taxonomy" id="321614"/>
    <lineage>
        <taxon>Eukaryota</taxon>
        <taxon>Fungi</taxon>
        <taxon>Dikarya</taxon>
        <taxon>Ascomycota</taxon>
        <taxon>Pezizomycotina</taxon>
        <taxon>Dothideomycetes</taxon>
        <taxon>Pleosporomycetidae</taxon>
        <taxon>Pleosporales</taxon>
        <taxon>Pleosporineae</taxon>
        <taxon>Phaeosphaeriaceae</taxon>
        <taxon>Parastagonospora</taxon>
    </lineage>
</organism>
<dbReference type="OMA" id="CKQREAN"/>
<keyword evidence="1" id="KW-0175">Coiled coil</keyword>
<reference evidence="3" key="1">
    <citation type="journal article" date="2021" name="BMC Genomics">
        <title>Chromosome-level genome assembly and manually-curated proteome of model necrotroph Parastagonospora nodorum Sn15 reveals a genome-wide trove of candidate effector homologs, and redundancy of virulence-related functions within an accessory chromosome.</title>
        <authorList>
            <person name="Bertazzoni S."/>
            <person name="Jones D.A.B."/>
            <person name="Phan H.T."/>
            <person name="Tan K.-C."/>
            <person name="Hane J.K."/>
        </authorList>
    </citation>
    <scope>NUCLEOTIDE SEQUENCE [LARGE SCALE GENOMIC DNA]</scope>
    <source>
        <strain evidence="3">SN15 / ATCC MYA-4574 / FGSC 10173)</strain>
    </source>
</reference>
<dbReference type="EMBL" id="CP069029">
    <property type="protein sequence ID" value="QRC97358.1"/>
    <property type="molecule type" value="Genomic_DNA"/>
</dbReference>
<name>A0A7U2F298_PHANO</name>
<protein>
    <submittedName>
        <fullName evidence="2">Uncharacterized protein</fullName>
    </submittedName>
</protein>
<keyword evidence="3" id="KW-1185">Reference proteome</keyword>
<evidence type="ECO:0000313" key="3">
    <source>
        <dbReference type="Proteomes" id="UP000663193"/>
    </source>
</evidence>